<comment type="similarity">
    <text evidence="1">Belongs to the GSP E family.</text>
</comment>
<dbReference type="Gene3D" id="3.40.50.300">
    <property type="entry name" value="P-loop containing nucleotide triphosphate hydrolases"/>
    <property type="match status" value="1"/>
</dbReference>
<dbReference type="eggNOG" id="COG2804">
    <property type="taxonomic scope" value="Bacteria"/>
</dbReference>
<reference evidence="5" key="1">
    <citation type="submission" date="2005-08" db="EMBL/GenBank/DDBJ databases">
        <title>Complete sequence of Dechloromonas aromatica RCB.</title>
        <authorList>
            <person name="Salinero K.K."/>
            <person name="Copeland A."/>
            <person name="Lucas S."/>
            <person name="Lapidus A."/>
            <person name="Barry K."/>
            <person name="Detter J.C."/>
            <person name="Glavina T."/>
            <person name="Hammon N."/>
            <person name="Israni S."/>
            <person name="Pitluck S."/>
            <person name="Di Bartolo G."/>
            <person name="Trong S."/>
            <person name="Schmutz J."/>
            <person name="Larimer F."/>
            <person name="Land M."/>
            <person name="Ivanova N."/>
            <person name="Richardson P."/>
        </authorList>
    </citation>
    <scope>NUCLEOTIDE SEQUENCE</scope>
    <source>
        <strain evidence="5">RCB</strain>
    </source>
</reference>
<dbReference type="EMBL" id="CP000089">
    <property type="protein sequence ID" value="AAZ45907.1"/>
    <property type="molecule type" value="Genomic_DNA"/>
</dbReference>
<dbReference type="GO" id="GO:0005886">
    <property type="term" value="C:plasma membrane"/>
    <property type="evidence" value="ECO:0007669"/>
    <property type="project" value="TreeGrafter"/>
</dbReference>
<evidence type="ECO:0000256" key="1">
    <source>
        <dbReference type="ARBA" id="ARBA00006611"/>
    </source>
</evidence>
<dbReference type="PANTHER" id="PTHR30258">
    <property type="entry name" value="TYPE II SECRETION SYSTEM PROTEIN GSPE-RELATED"/>
    <property type="match status" value="1"/>
</dbReference>
<dbReference type="InterPro" id="IPR027417">
    <property type="entry name" value="P-loop_NTPase"/>
</dbReference>
<dbReference type="InterPro" id="IPR003593">
    <property type="entry name" value="AAA+_ATPase"/>
</dbReference>
<gene>
    <name evidence="5" type="ordered locus">Daro_1151</name>
</gene>
<sequence length="622" mass="69812">MFPASCKGVQTGGRLLTNRYVLHAILPRMNDKNVGEHRLALTEVLDWMVEDGLVSREAADSLKAERRLHGGKIHPLIVIADQKWRTTKPPIRLLSLEVLTEWLAARCGFDYLHIDPLKIDFTGVAEVMSSAYAARFGILPVQVTTREIVIATAEPFVREWVEELQQILRKQIRRVMANPDDISRYLVEFFNLAKSVKKAAAKGEVTSGLSSFEQLVELGKGNKQFDANDQHIVHIVDWLWQYAFDQRASDIHIEPRRDLGIVRFRIDGVLHQVYQIPMTVMNAMTSRIKLLGRMDVIEKRRPQDGRIKTRTPAGQEVELRLSTLPTAFGEKLVMRIFDPEVLVRDFRSLGFSDEDQARWKQMTALPNGIILVTGPTGSGKTTTLYTTLKQLATPEVNVCTIEDPIEMVEAAFNQMQVQQSIDLGFSDGVRALMRQDPDIVMIGEIRDLETAEMAIQAALTGHLVLSTLHTNDAPSAITRLLDLGVPAYLINSTLLGVMAQRLVRTLCPHCKKPTPTTEDQRAAWRSLVAPWKSAEPAQIWQPVGCLECRMTGYTGRVGVYEILVNSPEIRRLIKPLTEIPKLREQAFREGMRPLRISGALKVAQGVTSLEEVIKVAPPSDDS</sequence>
<organism evidence="5">
    <name type="scientific">Dechloromonas aromatica (strain RCB)</name>
    <dbReference type="NCBI Taxonomy" id="159087"/>
    <lineage>
        <taxon>Bacteria</taxon>
        <taxon>Pseudomonadati</taxon>
        <taxon>Pseudomonadota</taxon>
        <taxon>Betaproteobacteria</taxon>
        <taxon>Rhodocyclales</taxon>
        <taxon>Azonexaceae</taxon>
        <taxon>Dechloromonas</taxon>
    </lineage>
</organism>
<dbReference type="SMART" id="SM00382">
    <property type="entry name" value="AAA"/>
    <property type="match status" value="1"/>
</dbReference>
<feature type="domain" description="Bacterial type II secretion system protein E" evidence="4">
    <location>
        <begin position="433"/>
        <end position="447"/>
    </location>
</feature>
<dbReference type="PROSITE" id="PS00662">
    <property type="entry name" value="T2SP_E"/>
    <property type="match status" value="1"/>
</dbReference>
<evidence type="ECO:0000259" key="4">
    <source>
        <dbReference type="PROSITE" id="PS00662"/>
    </source>
</evidence>
<evidence type="ECO:0000313" key="5">
    <source>
        <dbReference type="EMBL" id="AAZ45907.1"/>
    </source>
</evidence>
<dbReference type="AlphaFoldDB" id="Q47GX4"/>
<dbReference type="SUPFAM" id="SSF52540">
    <property type="entry name" value="P-loop containing nucleoside triphosphate hydrolases"/>
    <property type="match status" value="1"/>
</dbReference>
<dbReference type="HOGENOM" id="CLU_013446_10_1_4"/>
<dbReference type="KEGG" id="dar:Daro_1151"/>
<dbReference type="CDD" id="cd01129">
    <property type="entry name" value="PulE-GspE-like"/>
    <property type="match status" value="1"/>
</dbReference>
<dbReference type="Gene3D" id="3.30.300.160">
    <property type="entry name" value="Type II secretion system, protein E, N-terminal domain"/>
    <property type="match status" value="1"/>
</dbReference>
<dbReference type="Pfam" id="PF05157">
    <property type="entry name" value="MshEN"/>
    <property type="match status" value="1"/>
</dbReference>
<dbReference type="Gene3D" id="3.30.450.90">
    <property type="match status" value="1"/>
</dbReference>
<keyword evidence="3" id="KW-0067">ATP-binding</keyword>
<keyword evidence="2" id="KW-0547">Nucleotide-binding</keyword>
<dbReference type="Pfam" id="PF00437">
    <property type="entry name" value="T2SSE"/>
    <property type="match status" value="1"/>
</dbReference>
<accession>Q47GX4</accession>
<proteinExistence type="inferred from homology"/>
<evidence type="ECO:0000256" key="3">
    <source>
        <dbReference type="ARBA" id="ARBA00022840"/>
    </source>
</evidence>
<evidence type="ECO:0000256" key="2">
    <source>
        <dbReference type="ARBA" id="ARBA00022741"/>
    </source>
</evidence>
<dbReference type="GO" id="GO:0005524">
    <property type="term" value="F:ATP binding"/>
    <property type="evidence" value="ECO:0007669"/>
    <property type="project" value="UniProtKB-KW"/>
</dbReference>
<dbReference type="InterPro" id="IPR007831">
    <property type="entry name" value="T2SS_GspE_N"/>
</dbReference>
<protein>
    <submittedName>
        <fullName evidence="5">Type II secretion system protein E:General secretory system II, protein E, N-terminal</fullName>
    </submittedName>
</protein>
<dbReference type="PANTHER" id="PTHR30258:SF13">
    <property type="entry name" value="SECRETION PATHWAY ATPASE-RELATED"/>
    <property type="match status" value="1"/>
</dbReference>
<name>Q47GX4_DECAR</name>
<dbReference type="STRING" id="159087.Daro_1151"/>
<dbReference type="FunFam" id="3.40.50.300:FF:000398">
    <property type="entry name" value="Type IV pilus assembly ATPase PilB"/>
    <property type="match status" value="1"/>
</dbReference>
<dbReference type="GO" id="GO:0016887">
    <property type="term" value="F:ATP hydrolysis activity"/>
    <property type="evidence" value="ECO:0007669"/>
    <property type="project" value="TreeGrafter"/>
</dbReference>
<dbReference type="InterPro" id="IPR037257">
    <property type="entry name" value="T2SS_E_N_sf"/>
</dbReference>
<dbReference type="SUPFAM" id="SSF160246">
    <property type="entry name" value="EspE N-terminal domain-like"/>
    <property type="match status" value="1"/>
</dbReference>
<dbReference type="InterPro" id="IPR001482">
    <property type="entry name" value="T2SS/T4SS_dom"/>
</dbReference>